<dbReference type="EMBL" id="QBIU01000001">
    <property type="protein sequence ID" value="MWV69260.1"/>
    <property type="molecule type" value="Genomic_DNA"/>
</dbReference>
<keyword evidence="3" id="KW-1185">Reference proteome</keyword>
<reference evidence="1 4" key="4">
    <citation type="submission" date="2019-12" db="EMBL/GenBank/DDBJ databases">
        <title>Multi-Generational Helicobacter saguini Isolates.</title>
        <authorList>
            <person name="Mannion A."/>
            <person name="Shen Z."/>
            <person name="Fox J.G."/>
        </authorList>
    </citation>
    <scope>NUCLEOTIDE SEQUENCE [LARGE SCALE GENOMIC DNA]</scope>
    <source>
        <strain evidence="1">16-048</strain>
        <strain evidence="4">16-048 (F4)</strain>
    </source>
</reference>
<reference evidence="2" key="3">
    <citation type="submission" date="2018-04" db="EMBL/GenBank/DDBJ databases">
        <authorList>
            <person name="Sheh A."/>
            <person name="Shen Z."/>
            <person name="Mannion A.J."/>
            <person name="Fox J.G."/>
        </authorList>
    </citation>
    <scope>NUCLEOTIDE SEQUENCE</scope>
    <source>
        <strain evidence="2">MIT 97-6194</strain>
    </source>
</reference>
<dbReference type="EMBL" id="JRMP02000014">
    <property type="protein sequence ID" value="TLD93334.1"/>
    <property type="molecule type" value="Genomic_DNA"/>
</dbReference>
<dbReference type="AlphaFoldDB" id="A0A347VSP4"/>
<evidence type="ECO:0000313" key="1">
    <source>
        <dbReference type="EMBL" id="MWV69260.1"/>
    </source>
</evidence>
<reference evidence="2 3" key="2">
    <citation type="journal article" date="2016" name="Infect. Immun.">
        <title>Helicobacter saguini, a Novel Helicobacter Isolated from Cotton-Top Tamarins with Ulcerative Colitis, Has Proinflammatory Properties and Induces Typhlocolitis and Dysplasia in Gnotobiotic IL-10-/- Mice.</title>
        <authorList>
            <person name="Shen Z."/>
            <person name="Mannion A."/>
            <person name="Whary M.T."/>
            <person name="Muthupalani S."/>
            <person name="Sheh A."/>
            <person name="Feng Y."/>
            <person name="Gong G."/>
            <person name="Vandamme P."/>
            <person name="Holcombe H.R."/>
            <person name="Paster B.J."/>
            <person name="Fox J.G."/>
        </authorList>
    </citation>
    <scope>NUCLEOTIDE SEQUENCE [LARGE SCALE GENOMIC DNA]</scope>
    <source>
        <strain evidence="2 3">MIT 97-6194</strain>
    </source>
</reference>
<accession>A0A347VSP4</accession>
<evidence type="ECO:0000313" key="3">
    <source>
        <dbReference type="Proteomes" id="UP000029714"/>
    </source>
</evidence>
<evidence type="ECO:0000313" key="4">
    <source>
        <dbReference type="Proteomes" id="UP000477070"/>
    </source>
</evidence>
<reference evidence="2 3" key="1">
    <citation type="journal article" date="2014" name="Genome Announc.">
        <title>Draft genome sequences of eight enterohepatic helicobacter species isolated from both laboratory and wild rodents.</title>
        <authorList>
            <person name="Sheh A."/>
            <person name="Shen Z."/>
            <person name="Fox J.G."/>
        </authorList>
    </citation>
    <scope>NUCLEOTIDE SEQUENCE [LARGE SCALE GENOMIC DNA]</scope>
    <source>
        <strain evidence="2 3">MIT 97-6194</strain>
    </source>
</reference>
<name>A0A347VSP4_9HELI</name>
<proteinExistence type="predicted"/>
<organism evidence="2 3">
    <name type="scientific">Helicobacter saguini</name>
    <dbReference type="NCBI Taxonomy" id="1548018"/>
    <lineage>
        <taxon>Bacteria</taxon>
        <taxon>Pseudomonadati</taxon>
        <taxon>Campylobacterota</taxon>
        <taxon>Epsilonproteobacteria</taxon>
        <taxon>Campylobacterales</taxon>
        <taxon>Helicobacteraceae</taxon>
        <taxon>Helicobacter</taxon>
    </lineage>
</organism>
<dbReference type="Proteomes" id="UP000029714">
    <property type="component" value="Unassembled WGS sequence"/>
</dbReference>
<sequence>MMRKILLYILAIVNFQSMSAIDPMIFLYYYDSQLKILGMNYCKGKQLDVLVHKEAKEAIKAYIDNMLEKYKDTQERDNFCSNLKRDKEYLNKVKEITSKYCSAHSSSCFANP</sequence>
<evidence type="ECO:0000313" key="2">
    <source>
        <dbReference type="EMBL" id="TLD93334.1"/>
    </source>
</evidence>
<gene>
    <name evidence="1" type="ORF">DCO61_04345</name>
    <name evidence="2" type="ORF">LS64_008865</name>
</gene>
<dbReference type="Proteomes" id="UP000477070">
    <property type="component" value="Unassembled WGS sequence"/>
</dbReference>
<dbReference type="RefSeq" id="WP_034573390.1">
    <property type="nucleotide sequence ID" value="NZ_JRMP02000014.1"/>
</dbReference>
<protein>
    <submittedName>
        <fullName evidence="2">Uncharacterized protein</fullName>
    </submittedName>
</protein>
<comment type="caution">
    <text evidence="2">The sequence shown here is derived from an EMBL/GenBank/DDBJ whole genome shotgun (WGS) entry which is preliminary data.</text>
</comment>